<accession>A0A7C4KHG0</accession>
<reference evidence="1" key="1">
    <citation type="journal article" date="2020" name="mSystems">
        <title>Genome- and Community-Level Interaction Insights into Carbon Utilization and Element Cycling Functions of Hydrothermarchaeota in Hydrothermal Sediment.</title>
        <authorList>
            <person name="Zhou Z."/>
            <person name="Liu Y."/>
            <person name="Xu W."/>
            <person name="Pan J."/>
            <person name="Luo Z.H."/>
            <person name="Li M."/>
        </authorList>
    </citation>
    <scope>NUCLEOTIDE SEQUENCE [LARGE SCALE GENOMIC DNA]</scope>
    <source>
        <strain evidence="1">SpSt-573</strain>
    </source>
</reference>
<comment type="caution">
    <text evidence="1">The sequence shown here is derived from an EMBL/GenBank/DDBJ whole genome shotgun (WGS) entry which is preliminary data.</text>
</comment>
<proteinExistence type="predicted"/>
<protein>
    <recommendedName>
        <fullName evidence="2">SH3 domain-containing protein</fullName>
    </recommendedName>
</protein>
<sequence>MTVVPAPTITPTMMVLTPESTVATEGPVVDGIKVGIFVQISGTGGDGLRLRAGPGTDQSPRFLGYESEVFMVKDGPRFNGDFVWWFLEAPYDPTRSGWAVSKYLSVVGGTPTPAP</sequence>
<dbReference type="AlphaFoldDB" id="A0A7C4KHG0"/>
<dbReference type="EMBL" id="DSYK01000333">
    <property type="protein sequence ID" value="HGS21538.1"/>
    <property type="molecule type" value="Genomic_DNA"/>
</dbReference>
<organism evidence="1">
    <name type="scientific">Anaerolinea thermolimosa</name>
    <dbReference type="NCBI Taxonomy" id="229919"/>
    <lineage>
        <taxon>Bacteria</taxon>
        <taxon>Bacillati</taxon>
        <taxon>Chloroflexota</taxon>
        <taxon>Anaerolineae</taxon>
        <taxon>Anaerolineales</taxon>
        <taxon>Anaerolineaceae</taxon>
        <taxon>Anaerolinea</taxon>
    </lineage>
</organism>
<evidence type="ECO:0008006" key="2">
    <source>
        <dbReference type="Google" id="ProtNLM"/>
    </source>
</evidence>
<evidence type="ECO:0000313" key="1">
    <source>
        <dbReference type="EMBL" id="HGS21538.1"/>
    </source>
</evidence>
<name>A0A7C4KHG0_9CHLR</name>
<gene>
    <name evidence="1" type="ORF">ENT37_06690</name>
</gene>